<comment type="caution">
    <text evidence="1">The sequence shown here is derived from an EMBL/GenBank/DDBJ whole genome shotgun (WGS) entry which is preliminary data.</text>
</comment>
<dbReference type="EMBL" id="VDMN01000009">
    <property type="protein sequence ID" value="TNM60238.1"/>
    <property type="molecule type" value="Genomic_DNA"/>
</dbReference>
<dbReference type="AlphaFoldDB" id="A0A5C4XA02"/>
<keyword evidence="2" id="KW-1185">Reference proteome</keyword>
<evidence type="ECO:0000313" key="2">
    <source>
        <dbReference type="Proteomes" id="UP000311605"/>
    </source>
</evidence>
<organism evidence="1 2">
    <name type="scientific">Aliirhizobium smilacinae</name>
    <dbReference type="NCBI Taxonomy" id="1395944"/>
    <lineage>
        <taxon>Bacteria</taxon>
        <taxon>Pseudomonadati</taxon>
        <taxon>Pseudomonadota</taxon>
        <taxon>Alphaproteobacteria</taxon>
        <taxon>Hyphomicrobiales</taxon>
        <taxon>Rhizobiaceae</taxon>
        <taxon>Aliirhizobium</taxon>
    </lineage>
</organism>
<dbReference type="RefSeq" id="WP_139679138.1">
    <property type="nucleotide sequence ID" value="NZ_VDMN01000009.1"/>
</dbReference>
<gene>
    <name evidence="1" type="ORF">FHP24_25860</name>
</gene>
<proteinExistence type="predicted"/>
<dbReference type="Proteomes" id="UP000311605">
    <property type="component" value="Unassembled WGS sequence"/>
</dbReference>
<evidence type="ECO:0000313" key="1">
    <source>
        <dbReference type="EMBL" id="TNM60238.1"/>
    </source>
</evidence>
<accession>A0A5C4XA02</accession>
<reference evidence="1 2" key="1">
    <citation type="submission" date="2019-06" db="EMBL/GenBank/DDBJ databases">
        <title>The draft genome of Rhizobium smilacinae PTYR-5.</title>
        <authorList>
            <person name="Liu L."/>
            <person name="Li L."/>
            <person name="Zhang X."/>
        </authorList>
    </citation>
    <scope>NUCLEOTIDE SEQUENCE [LARGE SCALE GENOMIC DNA]</scope>
    <source>
        <strain evidence="1 2">PTYR-5</strain>
    </source>
</reference>
<name>A0A5C4XA02_9HYPH</name>
<protein>
    <submittedName>
        <fullName evidence="1">Uncharacterized protein</fullName>
    </submittedName>
</protein>
<sequence length="128" mass="15190">MKFRDLETLLDLILDISEFDYCGLYETYWLMPDGNIVNLDLENEKKYPLEDVINLNVALCSRDYCKLLLIKPNKTQEVEDFFQLSRVENFVPFSMSKESGYVLSSTDKGIKFRHRLRKRMNRISAHQQ</sequence>